<gene>
    <name evidence="1" type="ORF">F511_03889</name>
</gene>
<dbReference type="PANTHER" id="PTHR35317">
    <property type="entry name" value="OS04G0629600 PROTEIN"/>
    <property type="match status" value="1"/>
</dbReference>
<keyword evidence="2" id="KW-1185">Reference proteome</keyword>
<proteinExistence type="predicted"/>
<dbReference type="AlphaFoldDB" id="A0A2Z7AXA1"/>
<protein>
    <recommendedName>
        <fullName evidence="3">UBN2 domain-containing protein</fullName>
    </recommendedName>
</protein>
<sequence>AKDILYKTLDNNMFSKIQTCVTAKEIWEKLIHIYKGNEETKEDKLLAALQKFESIKMKSGETMTKFDERFSFVVIELTILDKEYSNRELELKFMRALPKEWDVKLWQ</sequence>
<feature type="non-terminal residue" evidence="1">
    <location>
        <position position="1"/>
    </location>
</feature>
<dbReference type="PANTHER" id="PTHR35317:SF31">
    <property type="entry name" value="DUF4219 DOMAIN-CONTAINING PROTEIN"/>
    <property type="match status" value="1"/>
</dbReference>
<dbReference type="OrthoDB" id="7920740at2759"/>
<organism evidence="1 2">
    <name type="scientific">Dorcoceras hygrometricum</name>
    <dbReference type="NCBI Taxonomy" id="472368"/>
    <lineage>
        <taxon>Eukaryota</taxon>
        <taxon>Viridiplantae</taxon>
        <taxon>Streptophyta</taxon>
        <taxon>Embryophyta</taxon>
        <taxon>Tracheophyta</taxon>
        <taxon>Spermatophyta</taxon>
        <taxon>Magnoliopsida</taxon>
        <taxon>eudicotyledons</taxon>
        <taxon>Gunneridae</taxon>
        <taxon>Pentapetalae</taxon>
        <taxon>asterids</taxon>
        <taxon>lamiids</taxon>
        <taxon>Lamiales</taxon>
        <taxon>Gesneriaceae</taxon>
        <taxon>Didymocarpoideae</taxon>
        <taxon>Trichosporeae</taxon>
        <taxon>Loxocarpinae</taxon>
        <taxon>Dorcoceras</taxon>
    </lineage>
</organism>
<evidence type="ECO:0008006" key="3">
    <source>
        <dbReference type="Google" id="ProtNLM"/>
    </source>
</evidence>
<dbReference type="Pfam" id="PF14223">
    <property type="entry name" value="Retrotran_gag_2"/>
    <property type="match status" value="1"/>
</dbReference>
<name>A0A2Z7AXA1_9LAMI</name>
<dbReference type="Proteomes" id="UP000250235">
    <property type="component" value="Unassembled WGS sequence"/>
</dbReference>
<reference evidence="1 2" key="1">
    <citation type="journal article" date="2015" name="Proc. Natl. Acad. Sci. U.S.A.">
        <title>The resurrection genome of Boea hygrometrica: A blueprint for survival of dehydration.</title>
        <authorList>
            <person name="Xiao L."/>
            <person name="Yang G."/>
            <person name="Zhang L."/>
            <person name="Yang X."/>
            <person name="Zhao S."/>
            <person name="Ji Z."/>
            <person name="Zhou Q."/>
            <person name="Hu M."/>
            <person name="Wang Y."/>
            <person name="Chen M."/>
            <person name="Xu Y."/>
            <person name="Jin H."/>
            <person name="Xiao X."/>
            <person name="Hu G."/>
            <person name="Bao F."/>
            <person name="Hu Y."/>
            <person name="Wan P."/>
            <person name="Li L."/>
            <person name="Deng X."/>
            <person name="Kuang T."/>
            <person name="Xiang C."/>
            <person name="Zhu J.K."/>
            <person name="Oliver M.J."/>
            <person name="He Y."/>
        </authorList>
    </citation>
    <scope>NUCLEOTIDE SEQUENCE [LARGE SCALE GENOMIC DNA]</scope>
    <source>
        <strain evidence="2">cv. XS01</strain>
    </source>
</reference>
<evidence type="ECO:0000313" key="1">
    <source>
        <dbReference type="EMBL" id="KZV26016.1"/>
    </source>
</evidence>
<accession>A0A2Z7AXA1</accession>
<dbReference type="EMBL" id="KV011792">
    <property type="protein sequence ID" value="KZV26016.1"/>
    <property type="molecule type" value="Genomic_DNA"/>
</dbReference>
<evidence type="ECO:0000313" key="2">
    <source>
        <dbReference type="Proteomes" id="UP000250235"/>
    </source>
</evidence>